<dbReference type="AlphaFoldDB" id="A0A803FSY8"/>
<dbReference type="GO" id="GO:0004838">
    <property type="term" value="F:L-tyrosine-2-oxoglutarate transaminase activity"/>
    <property type="evidence" value="ECO:0007669"/>
    <property type="project" value="TreeGrafter"/>
</dbReference>
<dbReference type="OrthoDB" id="9766445at2"/>
<evidence type="ECO:0000259" key="8">
    <source>
        <dbReference type="Pfam" id="PF00155"/>
    </source>
</evidence>
<dbReference type="PANTHER" id="PTHR11879">
    <property type="entry name" value="ASPARTATE AMINOTRANSFERASE"/>
    <property type="match status" value="1"/>
</dbReference>
<dbReference type="RefSeq" id="WP_157990809.1">
    <property type="nucleotide sequence ID" value="NZ_LR217737.1"/>
</dbReference>
<dbReference type="EC" id="2.6.1.-" evidence="7"/>
<evidence type="ECO:0000256" key="2">
    <source>
        <dbReference type="ARBA" id="ARBA00007441"/>
    </source>
</evidence>
<dbReference type="FunFam" id="3.40.640.10:FF:000015">
    <property type="entry name" value="Aspartate aminotransferase"/>
    <property type="match status" value="1"/>
</dbReference>
<evidence type="ECO:0000256" key="4">
    <source>
        <dbReference type="ARBA" id="ARBA00022576"/>
    </source>
</evidence>
<evidence type="ECO:0000256" key="1">
    <source>
        <dbReference type="ARBA" id="ARBA00001933"/>
    </source>
</evidence>
<reference evidence="9 10" key="1">
    <citation type="submission" date="2019-02" db="EMBL/GenBank/DDBJ databases">
        <authorList>
            <person name="Manzano-Marin A."/>
            <person name="Manzano-Marin A."/>
        </authorList>
    </citation>
    <scope>NUCLEOTIDE SEQUENCE [LARGE SCALE GENOMIC DNA]</scope>
    <source>
        <strain evidence="9 10">ErCipiceae</strain>
    </source>
</reference>
<evidence type="ECO:0000256" key="5">
    <source>
        <dbReference type="ARBA" id="ARBA00022679"/>
    </source>
</evidence>
<dbReference type="Gene3D" id="3.90.1150.10">
    <property type="entry name" value="Aspartate Aminotransferase, domain 1"/>
    <property type="match status" value="1"/>
</dbReference>
<dbReference type="CDD" id="cd00609">
    <property type="entry name" value="AAT_like"/>
    <property type="match status" value="1"/>
</dbReference>
<dbReference type="GO" id="GO:0030170">
    <property type="term" value="F:pyridoxal phosphate binding"/>
    <property type="evidence" value="ECO:0007669"/>
    <property type="project" value="InterPro"/>
</dbReference>
<feature type="domain" description="Aminotransferase class I/classII large" evidence="8">
    <location>
        <begin position="27"/>
        <end position="392"/>
    </location>
</feature>
<keyword evidence="6" id="KW-0663">Pyridoxal phosphate</keyword>
<comment type="cofactor">
    <cofactor evidence="1 7">
        <name>pyridoxal 5'-phosphate</name>
        <dbReference type="ChEBI" id="CHEBI:597326"/>
    </cofactor>
</comment>
<dbReference type="PRINTS" id="PR00799">
    <property type="entry name" value="TRANSAMINASE"/>
</dbReference>
<dbReference type="GO" id="GO:0042802">
    <property type="term" value="F:identical protein binding"/>
    <property type="evidence" value="ECO:0007669"/>
    <property type="project" value="TreeGrafter"/>
</dbReference>
<dbReference type="GO" id="GO:0005829">
    <property type="term" value="C:cytosol"/>
    <property type="evidence" value="ECO:0007669"/>
    <property type="project" value="TreeGrafter"/>
</dbReference>
<evidence type="ECO:0000256" key="6">
    <source>
        <dbReference type="ARBA" id="ARBA00022898"/>
    </source>
</evidence>
<dbReference type="GO" id="GO:0004069">
    <property type="term" value="F:L-aspartate:2-oxoglutarate aminotransferase activity"/>
    <property type="evidence" value="ECO:0007669"/>
    <property type="project" value="TreeGrafter"/>
</dbReference>
<dbReference type="Gene3D" id="3.40.640.10">
    <property type="entry name" value="Type I PLP-dependent aspartate aminotransferase-like (Major domain)"/>
    <property type="match status" value="1"/>
</dbReference>
<dbReference type="PROSITE" id="PS00105">
    <property type="entry name" value="AA_TRANSFER_CLASS_1"/>
    <property type="match status" value="1"/>
</dbReference>
<dbReference type="SUPFAM" id="SSF53383">
    <property type="entry name" value="PLP-dependent transferases"/>
    <property type="match status" value="1"/>
</dbReference>
<dbReference type="InterPro" id="IPR015421">
    <property type="entry name" value="PyrdxlP-dep_Trfase_major"/>
</dbReference>
<dbReference type="PANTHER" id="PTHR11879:SF22">
    <property type="entry name" value="ASPARTATE AMINOTRANSFERASE, MITOCHONDRIAL"/>
    <property type="match status" value="1"/>
</dbReference>
<comment type="subunit">
    <text evidence="3">Homodimer.</text>
</comment>
<dbReference type="InterPro" id="IPR015422">
    <property type="entry name" value="PyrdxlP-dep_Trfase_small"/>
</dbReference>
<accession>A0A803FSY8</accession>
<evidence type="ECO:0000256" key="7">
    <source>
        <dbReference type="RuleBase" id="RU000481"/>
    </source>
</evidence>
<name>A0A803FSY8_9GAMM</name>
<keyword evidence="5 7" id="KW-0808">Transferase</keyword>
<gene>
    <name evidence="9" type="primary">aspC</name>
    <name evidence="9" type="ORF">ERCIPICE3303_103</name>
</gene>
<dbReference type="Pfam" id="PF00155">
    <property type="entry name" value="Aminotran_1_2"/>
    <property type="match status" value="1"/>
</dbReference>
<proteinExistence type="inferred from homology"/>
<dbReference type="InterPro" id="IPR000796">
    <property type="entry name" value="Asp_trans"/>
</dbReference>
<protein>
    <recommendedName>
        <fullName evidence="7">Aminotransferase</fullName>
        <ecNumber evidence="7">2.6.1.-</ecNumber>
    </recommendedName>
</protein>
<dbReference type="EMBL" id="LR217737">
    <property type="protein sequence ID" value="VFP87359.1"/>
    <property type="molecule type" value="Genomic_DNA"/>
</dbReference>
<dbReference type="InterPro" id="IPR004839">
    <property type="entry name" value="Aminotransferase_I/II_large"/>
</dbReference>
<dbReference type="InterPro" id="IPR015424">
    <property type="entry name" value="PyrdxlP-dep_Trfase"/>
</dbReference>
<dbReference type="GO" id="GO:0033585">
    <property type="term" value="P:L-phenylalanine biosynthetic process from chorismate via phenylpyruvate"/>
    <property type="evidence" value="ECO:0007669"/>
    <property type="project" value="TreeGrafter"/>
</dbReference>
<sequence length="396" mass="45140">MFELIRKAPIDPILDLESEFQKDNRIDKINLGIGIYQDETGNTPILSSIKKAEQHLLEKEENKNYLNIDGITDFGHYTQTLLFGFSSPIINHRRARTAQTPGGTSALRITADFLAMYTKTKRIWISNPSWPNHKKIFSAAGLIVNEYKYYDAKHHILDFHNMKKSLCCAQSGDIVLFHGCCHNPTGIDPSQLQWKELAEMSRCHGWLPLFDCAYQGFSYGLEEDMSSVRLFASNHQEFIVCSSYSKNFGLYNERVGALTLVAKNHSIVNTTFSQIKSMIRTNYSSPPAHGAAIVTTILSDINLRKQWEEELTKMRERTKQIRCLFVKLLKEKKTKNNFDFISLQNGMFSLTGLTEKQIIHLRDTFGIYIVSSGRINITGINSRNIEPLCKAIITVL</sequence>
<dbReference type="InterPro" id="IPR004838">
    <property type="entry name" value="NHTrfase_class1_PyrdxlP-BS"/>
</dbReference>
<evidence type="ECO:0000256" key="3">
    <source>
        <dbReference type="ARBA" id="ARBA00011738"/>
    </source>
</evidence>
<evidence type="ECO:0000313" key="10">
    <source>
        <dbReference type="Proteomes" id="UP000294289"/>
    </source>
</evidence>
<evidence type="ECO:0000313" key="9">
    <source>
        <dbReference type="EMBL" id="VFP87359.1"/>
    </source>
</evidence>
<dbReference type="Proteomes" id="UP000294289">
    <property type="component" value="Chromosome"/>
</dbReference>
<keyword evidence="4 7" id="KW-0032">Aminotransferase</keyword>
<comment type="similarity">
    <text evidence="2 7">Belongs to the class-I pyridoxal-phosphate-dependent aminotransferase family.</text>
</comment>
<dbReference type="NCBIfam" id="NF006719">
    <property type="entry name" value="PRK09257.1"/>
    <property type="match status" value="1"/>
</dbReference>
<organism evidence="9 10">
    <name type="scientific">Candidatus Erwinia haradaeae</name>
    <dbReference type="NCBI Taxonomy" id="1922217"/>
    <lineage>
        <taxon>Bacteria</taxon>
        <taxon>Pseudomonadati</taxon>
        <taxon>Pseudomonadota</taxon>
        <taxon>Gammaproteobacteria</taxon>
        <taxon>Enterobacterales</taxon>
        <taxon>Erwiniaceae</taxon>
        <taxon>Erwinia</taxon>
    </lineage>
</organism>